<dbReference type="AlphaFoldDB" id="A0A0P1INZ0"/>
<evidence type="ECO:0000256" key="2">
    <source>
        <dbReference type="SAM" id="SignalP"/>
    </source>
</evidence>
<keyword evidence="1" id="KW-0175">Coiled coil</keyword>
<dbReference type="EMBL" id="CYUD01000003">
    <property type="protein sequence ID" value="CUJ91210.1"/>
    <property type="molecule type" value="Genomic_DNA"/>
</dbReference>
<evidence type="ECO:0000313" key="3">
    <source>
        <dbReference type="EMBL" id="CUJ91210.1"/>
    </source>
</evidence>
<evidence type="ECO:0008006" key="5">
    <source>
        <dbReference type="Google" id="ProtNLM"/>
    </source>
</evidence>
<dbReference type="STRING" id="1715692.RUE5091_01070"/>
<keyword evidence="2" id="KW-0732">Signal</keyword>
<proteinExistence type="predicted"/>
<dbReference type="PROSITE" id="PS51257">
    <property type="entry name" value="PROKAR_LIPOPROTEIN"/>
    <property type="match status" value="1"/>
</dbReference>
<feature type="coiled-coil region" evidence="1">
    <location>
        <begin position="61"/>
        <end position="91"/>
    </location>
</feature>
<organism evidence="3 4">
    <name type="scientific">Ruegeria denitrificans</name>
    <dbReference type="NCBI Taxonomy" id="1715692"/>
    <lineage>
        <taxon>Bacteria</taxon>
        <taxon>Pseudomonadati</taxon>
        <taxon>Pseudomonadota</taxon>
        <taxon>Alphaproteobacteria</taxon>
        <taxon>Rhodobacterales</taxon>
        <taxon>Roseobacteraceae</taxon>
        <taxon>Ruegeria</taxon>
    </lineage>
</organism>
<gene>
    <name evidence="3" type="ORF">RUE5091_01070</name>
</gene>
<reference evidence="4" key="1">
    <citation type="submission" date="2015-09" db="EMBL/GenBank/DDBJ databases">
        <authorList>
            <person name="Rodrigo-Torres L."/>
            <person name="Arahal D.R."/>
        </authorList>
    </citation>
    <scope>NUCLEOTIDE SEQUENCE [LARGE SCALE GENOMIC DNA]</scope>
    <source>
        <strain evidence="4">CECT 5091</strain>
    </source>
</reference>
<protein>
    <recommendedName>
        <fullName evidence="5">Secreted protein</fullName>
    </recommendedName>
</protein>
<accession>A0A0P1INZ0</accession>
<feature type="chain" id="PRO_5006065472" description="Secreted protein" evidence="2">
    <location>
        <begin position="27"/>
        <end position="91"/>
    </location>
</feature>
<feature type="signal peptide" evidence="2">
    <location>
        <begin position="1"/>
        <end position="26"/>
    </location>
</feature>
<sequence>MQLSLKGFCMKPLTLLILMLACAGCADFPELEGSEPPELKSARYPMLITLQDNLGPPVDPVNEAAEVEEDLLARREALEEKSEDLQNAEIN</sequence>
<dbReference type="Proteomes" id="UP000051260">
    <property type="component" value="Unassembled WGS sequence"/>
</dbReference>
<evidence type="ECO:0000313" key="4">
    <source>
        <dbReference type="Proteomes" id="UP000051260"/>
    </source>
</evidence>
<keyword evidence="4" id="KW-1185">Reference proteome</keyword>
<name>A0A0P1INZ0_9RHOB</name>
<evidence type="ECO:0000256" key="1">
    <source>
        <dbReference type="SAM" id="Coils"/>
    </source>
</evidence>